<evidence type="ECO:0000313" key="2">
    <source>
        <dbReference type="Proteomes" id="UP000662572"/>
    </source>
</evidence>
<reference evidence="1" key="1">
    <citation type="journal article" date="2014" name="Int. J. Syst. Evol. Microbiol.">
        <title>Complete genome sequence of Corynebacterium casei LMG S-19264T (=DSM 44701T), isolated from a smear-ripened cheese.</title>
        <authorList>
            <consortium name="US DOE Joint Genome Institute (JGI-PGF)"/>
            <person name="Walter F."/>
            <person name="Albersmeier A."/>
            <person name="Kalinowski J."/>
            <person name="Ruckert C."/>
        </authorList>
    </citation>
    <scope>NUCLEOTIDE SEQUENCE</scope>
    <source>
        <strain evidence="1">KCTC 32296</strain>
    </source>
</reference>
<gene>
    <name evidence="1" type="ORF">GCM10011273_35640</name>
</gene>
<keyword evidence="2" id="KW-1185">Reference proteome</keyword>
<name>A0A918UZS4_9CAUL</name>
<reference evidence="1" key="2">
    <citation type="submission" date="2020-09" db="EMBL/GenBank/DDBJ databases">
        <authorList>
            <person name="Sun Q."/>
            <person name="Kim S."/>
        </authorList>
    </citation>
    <scope>NUCLEOTIDE SEQUENCE</scope>
    <source>
        <strain evidence="1">KCTC 32296</strain>
    </source>
</reference>
<protein>
    <submittedName>
        <fullName evidence="1">Uncharacterized protein</fullName>
    </submittedName>
</protein>
<sequence>MLTVTLIAMSTPTYTSNEPSLTIMKCDLLRAIQAVTPSSKHNEVISTVEVVFTVMKNEGAESAVSLLAYGLMDLGNYDDGLPDSLDG</sequence>
<proteinExistence type="predicted"/>
<dbReference type="EMBL" id="BMZB01000010">
    <property type="protein sequence ID" value="GGZ45887.1"/>
    <property type="molecule type" value="Genomic_DNA"/>
</dbReference>
<dbReference type="AlphaFoldDB" id="A0A918UZS4"/>
<accession>A0A918UZS4</accession>
<comment type="caution">
    <text evidence="1">The sequence shown here is derived from an EMBL/GenBank/DDBJ whole genome shotgun (WGS) entry which is preliminary data.</text>
</comment>
<dbReference type="Proteomes" id="UP000662572">
    <property type="component" value="Unassembled WGS sequence"/>
</dbReference>
<organism evidence="1 2">
    <name type="scientific">Asticcacaulis endophyticus</name>
    <dbReference type="NCBI Taxonomy" id="1395890"/>
    <lineage>
        <taxon>Bacteria</taxon>
        <taxon>Pseudomonadati</taxon>
        <taxon>Pseudomonadota</taxon>
        <taxon>Alphaproteobacteria</taxon>
        <taxon>Caulobacterales</taxon>
        <taxon>Caulobacteraceae</taxon>
        <taxon>Asticcacaulis</taxon>
    </lineage>
</organism>
<evidence type="ECO:0000313" key="1">
    <source>
        <dbReference type="EMBL" id="GGZ45887.1"/>
    </source>
</evidence>